<dbReference type="EMBL" id="FWWZ01000001">
    <property type="protein sequence ID" value="SMC08404.1"/>
    <property type="molecule type" value="Genomic_DNA"/>
</dbReference>
<reference evidence="2" key="1">
    <citation type="submission" date="2017-04" db="EMBL/GenBank/DDBJ databases">
        <authorList>
            <person name="Varghese N."/>
            <person name="Submissions S."/>
        </authorList>
    </citation>
    <scope>NUCLEOTIDE SEQUENCE [LARGE SCALE GENOMIC DNA]</scope>
    <source>
        <strain evidence="2">DSM 16512</strain>
    </source>
</reference>
<dbReference type="AlphaFoldDB" id="A0A1W1WQ12"/>
<evidence type="ECO:0000313" key="2">
    <source>
        <dbReference type="Proteomes" id="UP000192602"/>
    </source>
</evidence>
<dbReference type="Proteomes" id="UP000192602">
    <property type="component" value="Unassembled WGS sequence"/>
</dbReference>
<dbReference type="RefSeq" id="WP_143779609.1">
    <property type="nucleotide sequence ID" value="NZ_AP026671.1"/>
</dbReference>
<keyword evidence="2" id="KW-1185">Reference proteome</keyword>
<evidence type="ECO:0000313" key="1">
    <source>
        <dbReference type="EMBL" id="SMC08404.1"/>
    </source>
</evidence>
<sequence>MSLRICNINRSNSQMTRVFVDEEGIYYLWIIYSGYPDLEIVPFKKKNNKFIEIKTPKVDELYDYLRYRFSNETVFEIEKFFESLRWDYSKFTIPKNIVEKFGEKFCEYFLRDRDDEFIFMDPYAKHWIIDFEKVRSKEKEFLKEPELLPFTITELGVTLTKDLELKKDGKNLSIEEFWKTYNEYRLSLIPIAKKKDKIFRKIEEDLGKRVKDSLREIKSKKISDYNIEIKVKVFDTILGYEQILELIYTEEMFEDNVLYHLRELNNIEVCRLFWHLIEFFGLRIITTKLSFWSEIIIDNQKFFKL</sequence>
<name>A0A1W1WQ12_9BACT</name>
<protein>
    <submittedName>
        <fullName evidence="1">Uncharacterized protein</fullName>
    </submittedName>
</protein>
<gene>
    <name evidence="1" type="ORF">SAMN05660197_0155</name>
</gene>
<dbReference type="STRING" id="1069081.SAMN05660197_0155"/>
<organism evidence="1 2">
    <name type="scientific">Nitratiruptor tergarcus DSM 16512</name>
    <dbReference type="NCBI Taxonomy" id="1069081"/>
    <lineage>
        <taxon>Bacteria</taxon>
        <taxon>Pseudomonadati</taxon>
        <taxon>Campylobacterota</taxon>
        <taxon>Epsilonproteobacteria</taxon>
        <taxon>Nautiliales</taxon>
        <taxon>Nitratiruptoraceae</taxon>
        <taxon>Nitratiruptor</taxon>
    </lineage>
</organism>
<dbReference type="OrthoDB" id="5373572at2"/>
<proteinExistence type="predicted"/>
<accession>A0A1W1WQ12</accession>